<dbReference type="InterPro" id="IPR006143">
    <property type="entry name" value="RND_pump_MFP"/>
</dbReference>
<dbReference type="Pfam" id="PF25975">
    <property type="entry name" value="CzcB_C"/>
    <property type="match status" value="1"/>
</dbReference>
<evidence type="ECO:0000259" key="3">
    <source>
        <dbReference type="Pfam" id="PF25869"/>
    </source>
</evidence>
<feature type="domain" description="CusB-like barrel-sandwich hybrid" evidence="4">
    <location>
        <begin position="63"/>
        <end position="177"/>
    </location>
</feature>
<organism evidence="7 8">
    <name type="scientific">Iodidimonas nitroreducens</name>
    <dbReference type="NCBI Taxonomy" id="1236968"/>
    <lineage>
        <taxon>Bacteria</taxon>
        <taxon>Pseudomonadati</taxon>
        <taxon>Pseudomonadota</taxon>
        <taxon>Alphaproteobacteria</taxon>
        <taxon>Iodidimonadales</taxon>
        <taxon>Iodidimonadaceae</taxon>
        <taxon>Iodidimonas</taxon>
    </lineage>
</organism>
<evidence type="ECO:0000259" key="6">
    <source>
        <dbReference type="Pfam" id="PF25975"/>
    </source>
</evidence>
<dbReference type="SUPFAM" id="SSF111369">
    <property type="entry name" value="HlyD-like secretion proteins"/>
    <property type="match status" value="1"/>
</dbReference>
<protein>
    <submittedName>
        <fullName evidence="7">Uncharacterized protein</fullName>
    </submittedName>
</protein>
<evidence type="ECO:0000256" key="1">
    <source>
        <dbReference type="ARBA" id="ARBA00009477"/>
    </source>
</evidence>
<dbReference type="GO" id="GO:0060003">
    <property type="term" value="P:copper ion export"/>
    <property type="evidence" value="ECO:0007669"/>
    <property type="project" value="TreeGrafter"/>
</dbReference>
<evidence type="ECO:0000259" key="5">
    <source>
        <dbReference type="Pfam" id="PF25954"/>
    </source>
</evidence>
<comment type="caution">
    <text evidence="7">The sequence shown here is derived from an EMBL/GenBank/DDBJ whole genome shotgun (WGS) entry which is preliminary data.</text>
</comment>
<evidence type="ECO:0000313" key="7">
    <source>
        <dbReference type="EMBL" id="GER03492.1"/>
    </source>
</evidence>
<dbReference type="Pfam" id="PF25869">
    <property type="entry name" value="3HB_CusB"/>
    <property type="match status" value="1"/>
</dbReference>
<dbReference type="FunFam" id="2.40.30.170:FF:000010">
    <property type="entry name" value="Efflux RND transporter periplasmic adaptor subunit"/>
    <property type="match status" value="1"/>
</dbReference>
<feature type="domain" description="CusB-like three alpha-helical bundle" evidence="3">
    <location>
        <begin position="97"/>
        <end position="142"/>
    </location>
</feature>
<dbReference type="InterPro" id="IPR058649">
    <property type="entry name" value="CzcB_C"/>
</dbReference>
<feature type="domain" description="CzcB-like C-terminal circularly permuted SH3-like" evidence="6">
    <location>
        <begin position="266"/>
        <end position="324"/>
    </location>
</feature>
<dbReference type="GO" id="GO:0016020">
    <property type="term" value="C:membrane"/>
    <property type="evidence" value="ECO:0007669"/>
    <property type="project" value="InterPro"/>
</dbReference>
<dbReference type="Proteomes" id="UP000324996">
    <property type="component" value="Unassembled WGS sequence"/>
</dbReference>
<proteinExistence type="inferred from homology"/>
<name>A0A5A7N5B1_9PROT</name>
<dbReference type="GO" id="GO:0046914">
    <property type="term" value="F:transition metal ion binding"/>
    <property type="evidence" value="ECO:0007669"/>
    <property type="project" value="TreeGrafter"/>
</dbReference>
<sequence length="349" mass="38225">MGMDLIPICDDPANGRDPTSIQIDPRMVQNLGIRTAPVEEGPIARRISAVGMLTYDESTIISIDVRSEGWVEDLKANETGQPVAKGDLLFRLYSRPLIASQADYLQALDAGHPMVRDAAKERLLSLGMTKAQIDMVRREGKVIPHIDILAPRDGILLSLNISEGAFIKPSEPAMRIAGLERVWARMAVHESRINWVKKDQQAIMTLPAQPGVRLSASVDYVYPAIDPKSRTGQVRLVLNNPDQALMPGMYASFEIMADPQPNRLSIPSMALIRTGDMERVIVALGEGRFRPVEVRSGILSGDEIEILEGLAPGDRVVTSGQFLLDSEASIQGGLLRLLSHEDQGASRHD</sequence>
<dbReference type="AlphaFoldDB" id="A0A5A7N5B1"/>
<dbReference type="Pfam" id="PF25954">
    <property type="entry name" value="Beta-barrel_RND_2"/>
    <property type="match status" value="1"/>
</dbReference>
<dbReference type="Gene3D" id="2.40.30.170">
    <property type="match status" value="1"/>
</dbReference>
<comment type="similarity">
    <text evidence="1">Belongs to the membrane fusion protein (MFP) (TC 8.A.1) family.</text>
</comment>
<reference evidence="7 8" key="1">
    <citation type="submission" date="2019-09" db="EMBL/GenBank/DDBJ databases">
        <title>NBRP : Genome information of microbial organism related human and environment.</title>
        <authorList>
            <person name="Hattori M."/>
            <person name="Oshima K."/>
            <person name="Inaba H."/>
            <person name="Suda W."/>
            <person name="Sakamoto M."/>
            <person name="Iino T."/>
            <person name="Kitahara M."/>
            <person name="Oshida Y."/>
            <person name="Iida T."/>
            <person name="Kudo T."/>
            <person name="Itoh T."/>
            <person name="Ohkuma M."/>
        </authorList>
    </citation>
    <scope>NUCLEOTIDE SEQUENCE [LARGE SCALE GENOMIC DNA]</scope>
    <source>
        <strain evidence="7 8">Q-1</strain>
    </source>
</reference>
<dbReference type="GO" id="GO:0022857">
    <property type="term" value="F:transmembrane transporter activity"/>
    <property type="evidence" value="ECO:0007669"/>
    <property type="project" value="InterPro"/>
</dbReference>
<dbReference type="GO" id="GO:0030288">
    <property type="term" value="C:outer membrane-bounded periplasmic space"/>
    <property type="evidence" value="ECO:0007669"/>
    <property type="project" value="TreeGrafter"/>
</dbReference>
<dbReference type="GO" id="GO:0015679">
    <property type="term" value="P:plasma membrane copper ion transport"/>
    <property type="evidence" value="ECO:0007669"/>
    <property type="project" value="TreeGrafter"/>
</dbReference>
<dbReference type="InterPro" id="IPR058792">
    <property type="entry name" value="Beta-barrel_RND_2"/>
</dbReference>
<dbReference type="Gene3D" id="6.10.140.730">
    <property type="match status" value="1"/>
</dbReference>
<accession>A0A5A7N5B1</accession>
<dbReference type="PANTHER" id="PTHR30097:SF15">
    <property type="entry name" value="CATION EFFLUX SYSTEM PROTEIN CUSB"/>
    <property type="match status" value="1"/>
</dbReference>
<dbReference type="NCBIfam" id="TIGR01730">
    <property type="entry name" value="RND_mfp"/>
    <property type="match status" value="1"/>
</dbReference>
<dbReference type="PANTHER" id="PTHR30097">
    <property type="entry name" value="CATION EFFLUX SYSTEM PROTEIN CUSB"/>
    <property type="match status" value="1"/>
</dbReference>
<evidence type="ECO:0000259" key="4">
    <source>
        <dbReference type="Pfam" id="PF25919"/>
    </source>
</evidence>
<keyword evidence="2" id="KW-0813">Transport</keyword>
<evidence type="ECO:0000313" key="8">
    <source>
        <dbReference type="Proteomes" id="UP000324996"/>
    </source>
</evidence>
<dbReference type="InterPro" id="IPR058790">
    <property type="entry name" value="BSH_CusB"/>
</dbReference>
<dbReference type="Pfam" id="PF25919">
    <property type="entry name" value="BSH_CusB"/>
    <property type="match status" value="1"/>
</dbReference>
<feature type="domain" description="CusB-like beta-barrel" evidence="5">
    <location>
        <begin position="181"/>
        <end position="257"/>
    </location>
</feature>
<dbReference type="Gene3D" id="2.40.420.20">
    <property type="match status" value="1"/>
</dbReference>
<evidence type="ECO:0000256" key="2">
    <source>
        <dbReference type="ARBA" id="ARBA00022448"/>
    </source>
</evidence>
<dbReference type="InterPro" id="IPR058791">
    <property type="entry name" value="3HB_CusB"/>
</dbReference>
<dbReference type="InterPro" id="IPR051909">
    <property type="entry name" value="MFP_Cation_Efflux"/>
</dbReference>
<gene>
    <name evidence="7" type="ORF">JCM17846_11740</name>
</gene>
<dbReference type="EMBL" id="BKCN01000004">
    <property type="protein sequence ID" value="GER03492.1"/>
    <property type="molecule type" value="Genomic_DNA"/>
</dbReference>
<keyword evidence="8" id="KW-1185">Reference proteome</keyword>